<dbReference type="Proteomes" id="UP000003639">
    <property type="component" value="Unassembled WGS sequence"/>
</dbReference>
<proteinExistence type="predicted"/>
<protein>
    <submittedName>
        <fullName evidence="2">Uncharacterized protein</fullName>
    </submittedName>
</protein>
<evidence type="ECO:0000313" key="2">
    <source>
        <dbReference type="EMBL" id="EDM97568.1"/>
    </source>
</evidence>
<comment type="caution">
    <text evidence="2">The sequence shown here is derived from an EMBL/GenBank/DDBJ whole genome shotgun (WGS) entry which is preliminary data.</text>
</comment>
<organism evidence="2 3">
    <name type="scientific">Pseudoflavonifractor capillosus ATCC 29799</name>
    <dbReference type="NCBI Taxonomy" id="411467"/>
    <lineage>
        <taxon>Bacteria</taxon>
        <taxon>Bacillati</taxon>
        <taxon>Bacillota</taxon>
        <taxon>Clostridia</taxon>
        <taxon>Eubacteriales</taxon>
        <taxon>Oscillospiraceae</taxon>
        <taxon>Pseudoflavonifractor</taxon>
    </lineage>
</organism>
<name>A6P2I1_9FIRM</name>
<keyword evidence="3" id="KW-1185">Reference proteome</keyword>
<sequence length="34" mass="3855">MRICSRSEIYGTTRVETPPKKEGQAQSLGKYVKL</sequence>
<evidence type="ECO:0000313" key="3">
    <source>
        <dbReference type="Proteomes" id="UP000003639"/>
    </source>
</evidence>
<dbReference type="EMBL" id="AAXG02000053">
    <property type="protein sequence ID" value="EDM97568.1"/>
    <property type="molecule type" value="Genomic_DNA"/>
</dbReference>
<evidence type="ECO:0000256" key="1">
    <source>
        <dbReference type="SAM" id="MobiDB-lite"/>
    </source>
</evidence>
<accession>A6P2I1</accession>
<gene>
    <name evidence="2" type="ORF">BACCAP_04712</name>
</gene>
<dbReference type="AlphaFoldDB" id="A6P2I1"/>
<reference evidence="2 3" key="1">
    <citation type="submission" date="2007-04" db="EMBL/GenBank/DDBJ databases">
        <authorList>
            <person name="Fulton L."/>
            <person name="Clifton S."/>
            <person name="Fulton B."/>
            <person name="Xu J."/>
            <person name="Minx P."/>
            <person name="Pepin K.H."/>
            <person name="Johnson M."/>
            <person name="Thiruvilangam P."/>
            <person name="Bhonagiri V."/>
            <person name="Nash W.E."/>
            <person name="Mardis E.R."/>
            <person name="Wilson R.K."/>
        </authorList>
    </citation>
    <scope>NUCLEOTIDE SEQUENCE [LARGE SCALE GENOMIC DNA]</scope>
    <source>
        <strain evidence="2 3">ATCC 29799</strain>
    </source>
</reference>
<reference evidence="2 3" key="2">
    <citation type="submission" date="2007-06" db="EMBL/GenBank/DDBJ databases">
        <title>Draft genome sequence of Pseudoflavonifractor capillosus ATCC 29799.</title>
        <authorList>
            <person name="Sudarsanam P."/>
            <person name="Ley R."/>
            <person name="Guruge J."/>
            <person name="Turnbaugh P.J."/>
            <person name="Mahowald M."/>
            <person name="Liep D."/>
            <person name="Gordon J."/>
        </authorList>
    </citation>
    <scope>NUCLEOTIDE SEQUENCE [LARGE SCALE GENOMIC DNA]</scope>
    <source>
        <strain evidence="2 3">ATCC 29799</strain>
    </source>
</reference>
<feature type="region of interest" description="Disordered" evidence="1">
    <location>
        <begin position="1"/>
        <end position="34"/>
    </location>
</feature>